<keyword evidence="1" id="KW-0472">Membrane</keyword>
<keyword evidence="1" id="KW-0812">Transmembrane</keyword>
<gene>
    <name evidence="2" type="ORF">V8G54_031363</name>
</gene>
<feature type="transmembrane region" description="Helical" evidence="1">
    <location>
        <begin position="90"/>
        <end position="111"/>
    </location>
</feature>
<protein>
    <submittedName>
        <fullName evidence="2">Uncharacterized protein</fullName>
    </submittedName>
</protein>
<organism evidence="2 3">
    <name type="scientific">Vigna mungo</name>
    <name type="common">Black gram</name>
    <name type="synonym">Phaseolus mungo</name>
    <dbReference type="NCBI Taxonomy" id="3915"/>
    <lineage>
        <taxon>Eukaryota</taxon>
        <taxon>Viridiplantae</taxon>
        <taxon>Streptophyta</taxon>
        <taxon>Embryophyta</taxon>
        <taxon>Tracheophyta</taxon>
        <taxon>Spermatophyta</taxon>
        <taxon>Magnoliopsida</taxon>
        <taxon>eudicotyledons</taxon>
        <taxon>Gunneridae</taxon>
        <taxon>Pentapetalae</taxon>
        <taxon>rosids</taxon>
        <taxon>fabids</taxon>
        <taxon>Fabales</taxon>
        <taxon>Fabaceae</taxon>
        <taxon>Papilionoideae</taxon>
        <taxon>50 kb inversion clade</taxon>
        <taxon>NPAAA clade</taxon>
        <taxon>indigoferoid/millettioid clade</taxon>
        <taxon>Phaseoleae</taxon>
        <taxon>Vigna</taxon>
    </lineage>
</organism>
<sequence>MSPMECKVTENASLKLFHKLHKKRIGIWFILKEGIEIIFTSLGFPYVFRSQFTKMRTTSSIFEPHLPSCTNYNRKISRTSMLNIIVYDYYLIYISVYGSIILSVCITENILDIHYYYLRNEETFQALGYVLPLIF</sequence>
<reference evidence="2 3" key="1">
    <citation type="journal article" date="2023" name="Life. Sci Alliance">
        <title>Evolutionary insights into 3D genome organization and epigenetic landscape of Vigna mungo.</title>
        <authorList>
            <person name="Junaid A."/>
            <person name="Singh B."/>
            <person name="Bhatia S."/>
        </authorList>
    </citation>
    <scope>NUCLEOTIDE SEQUENCE [LARGE SCALE GENOMIC DNA]</scope>
    <source>
        <strain evidence="2">Urdbean</strain>
    </source>
</reference>
<evidence type="ECO:0000256" key="1">
    <source>
        <dbReference type="SAM" id="Phobius"/>
    </source>
</evidence>
<keyword evidence="3" id="KW-1185">Reference proteome</keyword>
<keyword evidence="1" id="KW-1133">Transmembrane helix</keyword>
<proteinExistence type="predicted"/>
<dbReference type="AlphaFoldDB" id="A0AAQ3MXF6"/>
<accession>A0AAQ3MXF6</accession>
<evidence type="ECO:0000313" key="3">
    <source>
        <dbReference type="Proteomes" id="UP001374535"/>
    </source>
</evidence>
<name>A0AAQ3MXF6_VIGMU</name>
<feature type="transmembrane region" description="Helical" evidence="1">
    <location>
        <begin position="25"/>
        <end position="48"/>
    </location>
</feature>
<dbReference type="Proteomes" id="UP001374535">
    <property type="component" value="Chromosome 9"/>
</dbReference>
<evidence type="ECO:0000313" key="2">
    <source>
        <dbReference type="EMBL" id="WVY99212.1"/>
    </source>
</evidence>
<dbReference type="EMBL" id="CP144692">
    <property type="protein sequence ID" value="WVY99212.1"/>
    <property type="molecule type" value="Genomic_DNA"/>
</dbReference>